<accession>A0ABR3TDW9</accession>
<evidence type="ECO:0000313" key="2">
    <source>
        <dbReference type="Proteomes" id="UP001521116"/>
    </source>
</evidence>
<organism evidence="1 2">
    <name type="scientific">Neofusicoccum ribis</name>
    <dbReference type="NCBI Taxonomy" id="45134"/>
    <lineage>
        <taxon>Eukaryota</taxon>
        <taxon>Fungi</taxon>
        <taxon>Dikarya</taxon>
        <taxon>Ascomycota</taxon>
        <taxon>Pezizomycotina</taxon>
        <taxon>Dothideomycetes</taxon>
        <taxon>Dothideomycetes incertae sedis</taxon>
        <taxon>Botryosphaeriales</taxon>
        <taxon>Botryosphaeriaceae</taxon>
        <taxon>Neofusicoccum</taxon>
    </lineage>
</organism>
<dbReference type="EMBL" id="JAJVDC020000003">
    <property type="protein sequence ID" value="KAL1637424.1"/>
    <property type="molecule type" value="Genomic_DNA"/>
</dbReference>
<proteinExistence type="predicted"/>
<gene>
    <name evidence="1" type="ORF">SLS56_000562</name>
</gene>
<name>A0ABR3TDW9_9PEZI</name>
<sequence length="361" mass="39799">MEERGSVTPANKIPGSAPHTAVNYTDGTVGYQRVFFQTVGDGIYQSAWNSSAKTWTVSPVHVKDSNVARADLFKTPTQIAASFYACSSNMPNLTLYFLDSSSRLRQLQTSNPDDTAWALGSFDSAFNIPDASHLASYSCQNPSDPDHADAWFQDADGYYQIIDSSGAKIQVDNTISTSKDVNLVKPPQNSSLTLVSHYIYDYNTSAKGSPYISLFYVNSDILYEYHYNNSKFDFIKHFDNKNNPRLPPSANLAGFSWGYNDTLGSVNGVQILYTDPDNDSGGISLLRLNKYIDTGEWYSTDASAAGNPFQGVARYSSVAATQSGRVYAVVEDEGKVELREWEYLQDEDTYGLVGTVNTEVV</sequence>
<comment type="caution">
    <text evidence="1">The sequence shown here is derived from an EMBL/GenBank/DDBJ whole genome shotgun (WGS) entry which is preliminary data.</text>
</comment>
<reference evidence="1 2" key="1">
    <citation type="submission" date="2024-02" db="EMBL/GenBank/DDBJ databases">
        <title>De novo assembly and annotation of 12 fungi associated with fruit tree decline syndrome in Ontario, Canada.</title>
        <authorList>
            <person name="Sulman M."/>
            <person name="Ellouze W."/>
            <person name="Ilyukhin E."/>
        </authorList>
    </citation>
    <scope>NUCLEOTIDE SEQUENCE [LARGE SCALE GENOMIC DNA]</scope>
    <source>
        <strain evidence="1 2">M1-105</strain>
    </source>
</reference>
<keyword evidence="2" id="KW-1185">Reference proteome</keyword>
<protein>
    <recommendedName>
        <fullName evidence="3">Fucose-specific lectin</fullName>
    </recommendedName>
</protein>
<evidence type="ECO:0000313" key="1">
    <source>
        <dbReference type="EMBL" id="KAL1637424.1"/>
    </source>
</evidence>
<dbReference type="SUPFAM" id="SSF89372">
    <property type="entry name" value="Fucose-specific lectin"/>
    <property type="match status" value="1"/>
</dbReference>
<evidence type="ECO:0008006" key="3">
    <source>
        <dbReference type="Google" id="ProtNLM"/>
    </source>
</evidence>
<dbReference type="Gene3D" id="2.120.10.70">
    <property type="entry name" value="Fucose-specific lectin"/>
    <property type="match status" value="1"/>
</dbReference>
<dbReference type="Proteomes" id="UP001521116">
    <property type="component" value="Unassembled WGS sequence"/>
</dbReference>